<evidence type="ECO:0000313" key="2">
    <source>
        <dbReference type="Proteomes" id="UP001205035"/>
    </source>
</evidence>
<dbReference type="InterPro" id="IPR044934">
    <property type="entry name" value="Streptopain_sf"/>
</dbReference>
<dbReference type="SUPFAM" id="SSF54001">
    <property type="entry name" value="Cysteine proteinases"/>
    <property type="match status" value="1"/>
</dbReference>
<dbReference type="Pfam" id="PF01640">
    <property type="entry name" value="Peptidase_C10"/>
    <property type="match status" value="2"/>
</dbReference>
<protein>
    <submittedName>
        <fullName evidence="1">C10 family peptidase</fullName>
    </submittedName>
</protein>
<dbReference type="Gene3D" id="3.90.70.50">
    <property type="entry name" value="Peptidase C10, streptopain"/>
    <property type="match status" value="1"/>
</dbReference>
<comment type="caution">
    <text evidence="1">The sequence shown here is derived from an EMBL/GenBank/DDBJ whole genome shotgun (WGS) entry which is preliminary data.</text>
</comment>
<name>A0AAJ1CCF6_9BACT</name>
<dbReference type="InterPro" id="IPR038765">
    <property type="entry name" value="Papain-like_cys_pep_sf"/>
</dbReference>
<proteinExistence type="predicted"/>
<dbReference type="GO" id="GO:0006508">
    <property type="term" value="P:proteolysis"/>
    <property type="evidence" value="ECO:0007669"/>
    <property type="project" value="InterPro"/>
</dbReference>
<reference evidence="1" key="1">
    <citation type="submission" date="2022-06" db="EMBL/GenBank/DDBJ databases">
        <title>Isolation of gut microbiota from human fecal samples.</title>
        <authorList>
            <person name="Pamer E.G."/>
            <person name="Barat B."/>
            <person name="Waligurski E."/>
            <person name="Medina S."/>
            <person name="Paddock L."/>
            <person name="Mostad J."/>
        </authorList>
    </citation>
    <scope>NUCLEOTIDE SEQUENCE</scope>
    <source>
        <strain evidence="1">DFI.6.22</strain>
    </source>
</reference>
<dbReference type="AlphaFoldDB" id="A0AAJ1CCF6"/>
<organism evidence="1 2">
    <name type="scientific">Alistipes onderdonkii</name>
    <dbReference type="NCBI Taxonomy" id="328813"/>
    <lineage>
        <taxon>Bacteria</taxon>
        <taxon>Pseudomonadati</taxon>
        <taxon>Bacteroidota</taxon>
        <taxon>Bacteroidia</taxon>
        <taxon>Bacteroidales</taxon>
        <taxon>Rikenellaceae</taxon>
        <taxon>Alistipes</taxon>
    </lineage>
</organism>
<dbReference type="RefSeq" id="WP_022332035.1">
    <property type="nucleotide sequence ID" value="NZ_JANGBQ010000004.1"/>
</dbReference>
<dbReference type="Proteomes" id="UP001205035">
    <property type="component" value="Unassembled WGS sequence"/>
</dbReference>
<dbReference type="PRINTS" id="PR00797">
    <property type="entry name" value="STREPTOPAIN"/>
</dbReference>
<accession>A0AAJ1CCF6</accession>
<dbReference type="GO" id="GO:0008234">
    <property type="term" value="F:cysteine-type peptidase activity"/>
    <property type="evidence" value="ECO:0007669"/>
    <property type="project" value="InterPro"/>
</dbReference>
<dbReference type="InterPro" id="IPR000200">
    <property type="entry name" value="Peptidase_C10"/>
</dbReference>
<gene>
    <name evidence="1" type="ORF">NE651_03685</name>
</gene>
<dbReference type="EMBL" id="JANGBQ010000004">
    <property type="protein sequence ID" value="MCQ5081989.1"/>
    <property type="molecule type" value="Genomic_DNA"/>
</dbReference>
<evidence type="ECO:0000313" key="1">
    <source>
        <dbReference type="EMBL" id="MCQ5081989.1"/>
    </source>
</evidence>
<sequence>MLTTQWHQGAPFKLRFPITASWTIWAPAGCVTIAVAQIMNYHQFPRNYCDWSLVNQYNPNDPLEDNGQDVLDEVALLSKKVAGGCRVECNFFGSGETFSTPAKAKRFLRDVGYTGTEKHLGYDADVIKKTLDNDCPVFIGALASSNHGHAWVIDGYLNYENIIKTYNGPTTLLKTNTVNKLFVHCNWGWQDTDKNGYYASKVFDTRKGPADLNGYPAATRGVNTKNYTWWFRIVTYNKPR</sequence>